<dbReference type="KEGG" id="vg:55412162"/>
<dbReference type="EMBL" id="AP013539">
    <property type="protein sequence ID" value="BAQ94036.1"/>
    <property type="molecule type" value="Genomic_DNA"/>
</dbReference>
<organism evidence="1 2">
    <name type="scientific">uncultured phage_MedDCM-OCT-S28-C3</name>
    <dbReference type="NCBI Taxonomy" id="2740802"/>
    <lineage>
        <taxon>Viruses</taxon>
        <taxon>Duplodnaviria</taxon>
        <taxon>Heunggongvirae</taxon>
        <taxon>Uroviricota</taxon>
        <taxon>Caudoviricetes</taxon>
        <taxon>Autographivirales</taxon>
        <taxon>Pedosvirus</taxon>
        <taxon>Pedosvirus S28C3</taxon>
    </lineage>
</organism>
<dbReference type="GeneID" id="55412162"/>
<proteinExistence type="predicted"/>
<sequence length="64" mass="7237">MIGKRPRLYIIKFIMPHQSKVVKAAVTKTVPDTVDNGIVFNRCGHCGDKKPQCRKQKKCLKGLL</sequence>
<keyword evidence="2" id="KW-1185">Reference proteome</keyword>
<evidence type="ECO:0000313" key="2">
    <source>
        <dbReference type="Proteomes" id="UP000505087"/>
    </source>
</evidence>
<name>A0A6S4PI50_9CAUD</name>
<accession>A0A6S4PI50</accession>
<dbReference type="RefSeq" id="YP_009778094.1">
    <property type="nucleotide sequence ID" value="NC_047710.1"/>
</dbReference>
<evidence type="ECO:0000313" key="1">
    <source>
        <dbReference type="EMBL" id="BAQ94036.1"/>
    </source>
</evidence>
<protein>
    <submittedName>
        <fullName evidence="1">Uncharacterized protein</fullName>
    </submittedName>
</protein>
<reference evidence="1 2" key="1">
    <citation type="journal article" date="2013" name="PLoS Genet.">
        <title>Expanding the Marine Virosphere Using Metagenomics.</title>
        <authorList>
            <person name="Mizuno C.M."/>
            <person name="Rodriguez-Valera F."/>
            <person name="Kimes N.E."/>
            <person name="Ghai R."/>
        </authorList>
    </citation>
    <scope>NUCLEOTIDE SEQUENCE [LARGE SCALE GENOMIC DNA]</scope>
    <source>
        <strain evidence="1">UvMED-CGR-U-MedDCM-OCT-S28-C3</strain>
    </source>
</reference>
<dbReference type="Proteomes" id="UP000505087">
    <property type="component" value="Segment"/>
</dbReference>